<protein>
    <recommendedName>
        <fullName evidence="4">Regulatory factor Sgt1</fullName>
    </recommendedName>
</protein>
<feature type="compositionally biased region" description="Acidic residues" evidence="1">
    <location>
        <begin position="580"/>
        <end position="595"/>
    </location>
</feature>
<feature type="compositionally biased region" description="Polar residues" evidence="1">
    <location>
        <begin position="623"/>
        <end position="642"/>
    </location>
</feature>
<evidence type="ECO:0000256" key="1">
    <source>
        <dbReference type="SAM" id="MobiDB-lite"/>
    </source>
</evidence>
<reference evidence="2" key="1">
    <citation type="journal article" date="2023" name="Plant J.">
        <title>Genome sequences and population genomics provide insights into the demographic history, inbreeding, and mutation load of two 'living fossil' tree species of Dipteronia.</title>
        <authorList>
            <person name="Feng Y."/>
            <person name="Comes H.P."/>
            <person name="Chen J."/>
            <person name="Zhu S."/>
            <person name="Lu R."/>
            <person name="Zhang X."/>
            <person name="Li P."/>
            <person name="Qiu J."/>
            <person name="Olsen K.M."/>
            <person name="Qiu Y."/>
        </authorList>
    </citation>
    <scope>NUCLEOTIDE SEQUENCE</scope>
    <source>
        <strain evidence="2">NBL</strain>
    </source>
</reference>
<evidence type="ECO:0000313" key="3">
    <source>
        <dbReference type="Proteomes" id="UP001281410"/>
    </source>
</evidence>
<accession>A0AAE0DQI6</accession>
<dbReference type="GO" id="GO:0005634">
    <property type="term" value="C:nucleus"/>
    <property type="evidence" value="ECO:0007669"/>
    <property type="project" value="TreeGrafter"/>
</dbReference>
<feature type="region of interest" description="Disordered" evidence="1">
    <location>
        <begin position="610"/>
        <end position="642"/>
    </location>
</feature>
<feature type="compositionally biased region" description="Acidic residues" evidence="1">
    <location>
        <begin position="454"/>
        <end position="490"/>
    </location>
</feature>
<organism evidence="2 3">
    <name type="scientific">Dipteronia sinensis</name>
    <dbReference type="NCBI Taxonomy" id="43782"/>
    <lineage>
        <taxon>Eukaryota</taxon>
        <taxon>Viridiplantae</taxon>
        <taxon>Streptophyta</taxon>
        <taxon>Embryophyta</taxon>
        <taxon>Tracheophyta</taxon>
        <taxon>Spermatophyta</taxon>
        <taxon>Magnoliopsida</taxon>
        <taxon>eudicotyledons</taxon>
        <taxon>Gunneridae</taxon>
        <taxon>Pentapetalae</taxon>
        <taxon>rosids</taxon>
        <taxon>malvids</taxon>
        <taxon>Sapindales</taxon>
        <taxon>Sapindaceae</taxon>
        <taxon>Hippocastanoideae</taxon>
        <taxon>Acereae</taxon>
        <taxon>Dipteronia</taxon>
    </lineage>
</organism>
<comment type="caution">
    <text evidence="2">The sequence shown here is derived from an EMBL/GenBank/DDBJ whole genome shotgun (WGS) entry which is preliminary data.</text>
</comment>
<evidence type="ECO:0000313" key="2">
    <source>
        <dbReference type="EMBL" id="KAK3180762.1"/>
    </source>
</evidence>
<feature type="region of interest" description="Disordered" evidence="1">
    <location>
        <begin position="443"/>
        <end position="595"/>
    </location>
</feature>
<dbReference type="Pfam" id="PF07093">
    <property type="entry name" value="SGT1"/>
    <property type="match status" value="1"/>
</dbReference>
<evidence type="ECO:0008006" key="4">
    <source>
        <dbReference type="Google" id="ProtNLM"/>
    </source>
</evidence>
<gene>
    <name evidence="2" type="ORF">Dsin_000163</name>
</gene>
<proteinExistence type="predicted"/>
<sequence>MQPSEEDVAWLKSTFHPIPKPSLPDDSIEYSIYLVSSTLQGSNDSELRLQLREVQKYANEIQKQWLKGYIWQRESFALELKKEDGEVGAGQLQSRNVRLTVHAGLSYLRGCTEYGDSIEDEWVIVWVLRELTKKFNNIWIKVTDSDGEFLLIEASGTIPAWLEPEVAENRVWINDGQLKIIKPANSARSSKRTKEKLSLSDAQQVMLQEPKRIMHSTSIEEEAFYRLRNYPAQIKDNMHHALITIPRKAAFLLLQRPAYIASAIEAFYLRDPIALKPLQKQDNHAALQFAPKDFVTVSVKFPRVGYAQVKSQDFSPPSLWKKAMPSTSNVEAYTRASTGMKVTCGFEMLLSDPQYQDKQTVREMRMVLDDLDTGDEQLPSDQDLEKLEKRHDDEKWLDIDFDDLEHELGGKNKGEDDSRKREFGDKAAQENLQRIVKQFEDFLNDDSGRTGGDEILDDSSELEDGDNSDLEEDDEDDAGEDKDASFDEDEFTRMMQEMMGMPPDVMKEIMSGTIDALSEGQTGQGSKDVRDRAMSKIQEVDSSDEDIEDVKQMESELRASGALNLNSREQQRLSSHQIDERDDIGDSEDDQGLNDFDADFARNILQSFKSSGGMGGPAANLMSMMNQSALAESSRSQNKSHK</sequence>
<feature type="compositionally biased region" description="Polar residues" evidence="1">
    <location>
        <begin position="563"/>
        <end position="576"/>
    </location>
</feature>
<dbReference type="InterPro" id="IPR010770">
    <property type="entry name" value="Ecd"/>
</dbReference>
<keyword evidence="3" id="KW-1185">Reference proteome</keyword>
<dbReference type="AlphaFoldDB" id="A0AAE0DQI6"/>
<dbReference type="Proteomes" id="UP001281410">
    <property type="component" value="Unassembled WGS sequence"/>
</dbReference>
<dbReference type="EMBL" id="JANJYJ010000054">
    <property type="protein sequence ID" value="KAK3180762.1"/>
    <property type="molecule type" value="Genomic_DNA"/>
</dbReference>
<dbReference type="PANTHER" id="PTHR13060">
    <property type="entry name" value="SGT1 PROTEIN HSGT1 SUPPRESSOR OF GCR2"/>
    <property type="match status" value="1"/>
</dbReference>
<dbReference type="PANTHER" id="PTHR13060:SF0">
    <property type="entry name" value="PROTEIN ECDYSONELESS HOMOLOG"/>
    <property type="match status" value="1"/>
</dbReference>
<name>A0AAE0DQI6_9ROSI</name>